<reference evidence="7" key="1">
    <citation type="submission" date="2011-03" db="EMBL/GenBank/DDBJ databases">
        <title>The genome sequence of Vavraia culicis strain floridensis.</title>
        <authorList>
            <consortium name="The Broad Institute Genome Sequencing Platform"/>
            <person name="Cuomo C."/>
            <person name="Becnel J."/>
            <person name="Sanscrainte N."/>
            <person name="Young S.K."/>
            <person name="Zeng Q."/>
            <person name="Gargeya S."/>
            <person name="Fitzgerald M."/>
            <person name="Haas B."/>
            <person name="Abouelleil A."/>
            <person name="Alvarado L."/>
            <person name="Arachchi H.M."/>
            <person name="Berlin A."/>
            <person name="Chapman S.B."/>
            <person name="Gearin G."/>
            <person name="Goldberg J."/>
            <person name="Griggs A."/>
            <person name="Gujja S."/>
            <person name="Hansen M."/>
            <person name="Heiman D."/>
            <person name="Howarth C."/>
            <person name="Larimer J."/>
            <person name="Lui A."/>
            <person name="MacDonald P.J.P."/>
            <person name="McCowen C."/>
            <person name="Montmayeur A."/>
            <person name="Murphy C."/>
            <person name="Neiman D."/>
            <person name="Pearson M."/>
            <person name="Priest M."/>
            <person name="Roberts A."/>
            <person name="Saif S."/>
            <person name="Shea T."/>
            <person name="Sisk P."/>
            <person name="Stolte C."/>
            <person name="Sykes S."/>
            <person name="Wortman J."/>
            <person name="Nusbaum C."/>
            <person name="Birren B."/>
        </authorList>
    </citation>
    <scope>NUCLEOTIDE SEQUENCE [LARGE SCALE GENOMIC DNA]</scope>
    <source>
        <strain evidence="7">floridensis</strain>
    </source>
</reference>
<keyword evidence="7" id="KW-1185">Reference proteome</keyword>
<protein>
    <recommendedName>
        <fullName evidence="5">V-type proton ATPase subunit C</fullName>
    </recommendedName>
</protein>
<evidence type="ECO:0000256" key="3">
    <source>
        <dbReference type="ARBA" id="ARBA00022781"/>
    </source>
</evidence>
<dbReference type="Gene3D" id="1.20.1460.10">
    <property type="entry name" value="subunit c (vma5p) of the yeast v-atpase, domain 2"/>
    <property type="match status" value="1"/>
</dbReference>
<dbReference type="CDD" id="cd14785">
    <property type="entry name" value="V-ATPase_C"/>
    <property type="match status" value="1"/>
</dbReference>
<sequence length="339" mass="39879">MYFFISLPVDSRASAVNLLTHLKKQHLDVFKLNVPINHWSSFGAMIELTEQLDGLSRQVLDLFNKLLTVDRDLVKSPSFVKNVDLNNKIERFVWPSEKYPRAALGDMFEMFVDELALIRKNFELRSANYDRSKRKMVDIKKRKNGTLKEVDLANIVDEDEDFEFLAYFYVLMDRNRRFEDEDIKDLIYVKEVAGDEEQHLVRFLGLKSKREQIEKQLVERKYTVKHFEHFDEDVDRIAIDFSVVEKGYFTFVDTYLLESFDLLLCVKLTKLYVDSVLQYGLPNSYIFLGLKDKSMDGVVKKWIKALKNFDFGNRVVDYKAFDERVAYSSVEEVLVNGNE</sequence>
<evidence type="ECO:0000313" key="6">
    <source>
        <dbReference type="EMBL" id="ELA47988.1"/>
    </source>
</evidence>
<dbReference type="PANTHER" id="PTHR10137:SF0">
    <property type="entry name" value="V-TYPE PROTON ATPASE SUBUNIT C"/>
    <property type="match status" value="1"/>
</dbReference>
<evidence type="ECO:0000256" key="5">
    <source>
        <dbReference type="RuleBase" id="RU364010"/>
    </source>
</evidence>
<dbReference type="VEuPathDB" id="MicrosporidiaDB:VCUG_00571"/>
<comment type="subunit">
    <text evidence="5">V-ATPase is a heteromultimeric enzyme composed of a peripheral catalytic V1 complex (components A to H) attached to an integral membrane V0 proton pore complex.</text>
</comment>
<dbReference type="Gene3D" id="3.30.70.1180">
    <property type="entry name" value="Vacuolar atp synthase subunit c, domain 1"/>
    <property type="match status" value="1"/>
</dbReference>
<proteinExistence type="inferred from homology"/>
<evidence type="ECO:0000256" key="4">
    <source>
        <dbReference type="ARBA" id="ARBA00023065"/>
    </source>
</evidence>
<evidence type="ECO:0000256" key="2">
    <source>
        <dbReference type="ARBA" id="ARBA00022448"/>
    </source>
</evidence>
<dbReference type="GO" id="GO:0046961">
    <property type="term" value="F:proton-transporting ATPase activity, rotational mechanism"/>
    <property type="evidence" value="ECO:0007669"/>
    <property type="project" value="InterPro"/>
</dbReference>
<name>L2GXH9_VAVCU</name>
<evidence type="ECO:0000313" key="7">
    <source>
        <dbReference type="Proteomes" id="UP000011081"/>
    </source>
</evidence>
<dbReference type="OrthoDB" id="6605928at2759"/>
<gene>
    <name evidence="6" type="ORF">VCUG_00571</name>
</gene>
<evidence type="ECO:0000256" key="1">
    <source>
        <dbReference type="ARBA" id="ARBA00006138"/>
    </source>
</evidence>
<dbReference type="Gene3D" id="3.30.70.100">
    <property type="match status" value="1"/>
</dbReference>
<organism evidence="6 7">
    <name type="scientific">Vavraia culicis (isolate floridensis)</name>
    <name type="common">Microsporidian parasite</name>
    <dbReference type="NCBI Taxonomy" id="948595"/>
    <lineage>
        <taxon>Eukaryota</taxon>
        <taxon>Fungi</taxon>
        <taxon>Fungi incertae sedis</taxon>
        <taxon>Microsporidia</taxon>
        <taxon>Pleistophoridae</taxon>
        <taxon>Vavraia</taxon>
    </lineage>
</organism>
<dbReference type="AlphaFoldDB" id="L2GXH9"/>
<keyword evidence="3 5" id="KW-0375">Hydrogen ion transport</keyword>
<comment type="function">
    <text evidence="5">Subunit of the V1 complex of vacuolar(H+)-ATPase (V-ATPase), a multisubunit enzyme composed of a peripheral complex (V1) that hydrolyzes ATP and a membrane integral complex (V0) that translocates protons. V-ATPase is responsible for acidifying and maintaining the pH of intracellular compartments and in some cell types, is targeted to the plasma membrane, where it is responsible for acidifying the extracellular environment. Subunit C is necessary for the assembly of the catalytic sector of the enzyme and is likely to have a specific function in its catalytic activity.</text>
</comment>
<dbReference type="InterPro" id="IPR036132">
    <property type="entry name" value="Vac_ATP_synth_c_sf"/>
</dbReference>
<dbReference type="SUPFAM" id="SSF118203">
    <property type="entry name" value="Vacuolar ATP synthase subunit C"/>
    <property type="match status" value="1"/>
</dbReference>
<keyword evidence="2 5" id="KW-0813">Transport</keyword>
<comment type="similarity">
    <text evidence="1 5">Belongs to the V-ATPase C subunit family.</text>
</comment>
<dbReference type="EMBL" id="GL877409">
    <property type="protein sequence ID" value="ELA47988.1"/>
    <property type="molecule type" value="Genomic_DNA"/>
</dbReference>
<dbReference type="OMA" id="VMIWIHV"/>
<dbReference type="RefSeq" id="XP_008073590.1">
    <property type="nucleotide sequence ID" value="XM_008075399.1"/>
</dbReference>
<keyword evidence="4 5" id="KW-0406">Ion transport</keyword>
<dbReference type="GO" id="GO:0000221">
    <property type="term" value="C:vacuolar proton-transporting V-type ATPase, V1 domain"/>
    <property type="evidence" value="ECO:0007669"/>
    <property type="project" value="TreeGrafter"/>
</dbReference>
<dbReference type="HOGENOM" id="CLU_789950_0_0_1"/>
<dbReference type="GeneID" id="19878457"/>
<accession>L2GXH9</accession>
<dbReference type="InterPro" id="IPR004907">
    <property type="entry name" value="ATPase_V1-cplx_csu"/>
</dbReference>
<dbReference type="FunCoup" id="L2GXH9">
    <property type="interactions" value="36"/>
</dbReference>
<dbReference type="Proteomes" id="UP000011081">
    <property type="component" value="Unassembled WGS sequence"/>
</dbReference>
<dbReference type="InParanoid" id="L2GXH9"/>
<dbReference type="STRING" id="948595.L2GXH9"/>
<dbReference type="PANTHER" id="PTHR10137">
    <property type="entry name" value="V-TYPE PROTON ATPASE SUBUNIT C"/>
    <property type="match status" value="1"/>
</dbReference>
<dbReference type="Pfam" id="PF03223">
    <property type="entry name" value="V-ATPase_C"/>
    <property type="match status" value="1"/>
</dbReference>